<organism evidence="5">
    <name type="scientific">Paenibacillus sp. BIHB 4019</name>
    <dbReference type="NCBI Taxonomy" id="1870819"/>
    <lineage>
        <taxon>Bacteria</taxon>
        <taxon>Bacillati</taxon>
        <taxon>Bacillota</taxon>
        <taxon>Bacilli</taxon>
        <taxon>Bacillales</taxon>
        <taxon>Paenibacillaceae</taxon>
        <taxon>Paenibacillus</taxon>
    </lineage>
</organism>
<evidence type="ECO:0000259" key="4">
    <source>
        <dbReference type="Pfam" id="PF22692"/>
    </source>
</evidence>
<comment type="similarity">
    <text evidence="1">Belongs to the flagella basal body rod proteins family.</text>
</comment>
<accession>A0A1B2DGZ2</accession>
<keyword evidence="5" id="KW-0282">Flagellum</keyword>
<name>A0A1B2DGZ2_9BACL</name>
<dbReference type="PANTHER" id="PTHR30435">
    <property type="entry name" value="FLAGELLAR PROTEIN"/>
    <property type="match status" value="1"/>
</dbReference>
<sequence>MLRGLYTAAAGLTAQQRRHDTVTNNISNINTPGYKQTNAVTRSFPDTLLSMTGVQGEPSKSIGRLGMGVFAEESLSLHVQGDLSQTDKSTDFALVSNIAVEGAAFDESGKYVADDGTVTFQPQAFFTLQDAQGDLRYTRGGSFTLTADGFLVNGDGANVLGADGNPIQFAAGIGLEQLSLTKDLRFVNSQTGVDSGVQPLLVTRINEPNQLVRAGDGQFRFNGDAAQAVALQGTDQVEVKQGYVERSNVDAAQSSVDLMAALRAYEANQKVVQFYDQSLEKAVTEVGRV</sequence>
<dbReference type="InterPro" id="IPR010930">
    <property type="entry name" value="Flg_bb/hook_C_dom"/>
</dbReference>
<dbReference type="RefSeq" id="WP_099518213.1">
    <property type="nucleotide sequence ID" value="NZ_CP016808.1"/>
</dbReference>
<feature type="domain" description="Flagellar basal-body/hook protein C-terminal" evidence="3">
    <location>
        <begin position="240"/>
        <end position="283"/>
    </location>
</feature>
<dbReference type="InterPro" id="IPR037925">
    <property type="entry name" value="FlgE/F/G-like"/>
</dbReference>
<dbReference type="Pfam" id="PF00460">
    <property type="entry name" value="Flg_bb_rod"/>
    <property type="match status" value="1"/>
</dbReference>
<evidence type="ECO:0000256" key="1">
    <source>
        <dbReference type="ARBA" id="ARBA00009677"/>
    </source>
</evidence>
<dbReference type="InterPro" id="IPR053967">
    <property type="entry name" value="LlgE_F_G-like_D1"/>
</dbReference>
<dbReference type="PANTHER" id="PTHR30435:SF19">
    <property type="entry name" value="FLAGELLAR BASAL-BODY ROD PROTEIN FLGG"/>
    <property type="match status" value="1"/>
</dbReference>
<dbReference type="InterPro" id="IPR019776">
    <property type="entry name" value="Flagellar_basal_body_rod_CS"/>
</dbReference>
<evidence type="ECO:0000259" key="3">
    <source>
        <dbReference type="Pfam" id="PF06429"/>
    </source>
</evidence>
<reference evidence="5" key="1">
    <citation type="submission" date="2016-08" db="EMBL/GenBank/DDBJ databases">
        <title>Complete Genome Seqeunce of Paenibacillus sp. BIHB 4019 from tea rhizoplane.</title>
        <authorList>
            <person name="Thakur R."/>
            <person name="Swarnkar M.K."/>
            <person name="Gulati A."/>
        </authorList>
    </citation>
    <scope>NUCLEOTIDE SEQUENCE [LARGE SCALE GENOMIC DNA]</scope>
    <source>
        <strain evidence="5">BIHB4019</strain>
    </source>
</reference>
<dbReference type="EMBL" id="CP016808">
    <property type="protein sequence ID" value="ANY66939.1"/>
    <property type="molecule type" value="Genomic_DNA"/>
</dbReference>
<dbReference type="SUPFAM" id="SSF117143">
    <property type="entry name" value="Flagellar hook protein flgE"/>
    <property type="match status" value="1"/>
</dbReference>
<dbReference type="InterPro" id="IPR001444">
    <property type="entry name" value="Flag_bb_rod_N"/>
</dbReference>
<dbReference type="GO" id="GO:0009288">
    <property type="term" value="C:bacterial-type flagellum"/>
    <property type="evidence" value="ECO:0007669"/>
    <property type="project" value="TreeGrafter"/>
</dbReference>
<dbReference type="GO" id="GO:0071978">
    <property type="term" value="P:bacterial-type flagellum-dependent swarming motility"/>
    <property type="evidence" value="ECO:0007669"/>
    <property type="project" value="TreeGrafter"/>
</dbReference>
<protein>
    <submittedName>
        <fullName evidence="5">Flagellar basal body rod protein</fullName>
    </submittedName>
</protein>
<dbReference type="Pfam" id="PF06429">
    <property type="entry name" value="Flg_bbr_C"/>
    <property type="match status" value="1"/>
</dbReference>
<feature type="domain" description="Flagellar basal body rod protein N-terminal" evidence="2">
    <location>
        <begin position="5"/>
        <end position="35"/>
    </location>
</feature>
<proteinExistence type="inferred from homology"/>
<gene>
    <name evidence="5" type="ORF">BBD42_11000</name>
</gene>
<evidence type="ECO:0000259" key="2">
    <source>
        <dbReference type="Pfam" id="PF00460"/>
    </source>
</evidence>
<dbReference type="Pfam" id="PF22692">
    <property type="entry name" value="LlgE_F_G_D1"/>
    <property type="match status" value="1"/>
</dbReference>
<keyword evidence="5" id="KW-0966">Cell projection</keyword>
<dbReference type="AlphaFoldDB" id="A0A1B2DGZ2"/>
<dbReference type="PROSITE" id="PS00588">
    <property type="entry name" value="FLAGELLA_BB_ROD"/>
    <property type="match status" value="1"/>
</dbReference>
<feature type="domain" description="Flagellar hook protein FlgE/F/G-like D1" evidence="4">
    <location>
        <begin position="123"/>
        <end position="167"/>
    </location>
</feature>
<keyword evidence="5" id="KW-0969">Cilium</keyword>
<evidence type="ECO:0000313" key="5">
    <source>
        <dbReference type="EMBL" id="ANY66939.1"/>
    </source>
</evidence>